<dbReference type="EMBL" id="BAAARA010000001">
    <property type="protein sequence ID" value="GAA2331301.1"/>
    <property type="molecule type" value="Genomic_DNA"/>
</dbReference>
<feature type="chain" id="PRO_5047358311" description="Lipoprotein" evidence="1">
    <location>
        <begin position="25"/>
        <end position="142"/>
    </location>
</feature>
<gene>
    <name evidence="2" type="ORF">GCM10009854_02950</name>
</gene>
<reference evidence="3" key="1">
    <citation type="journal article" date="2019" name="Int. J. Syst. Evol. Microbiol.">
        <title>The Global Catalogue of Microorganisms (GCM) 10K type strain sequencing project: providing services to taxonomists for standard genome sequencing and annotation.</title>
        <authorList>
            <consortium name="The Broad Institute Genomics Platform"/>
            <consortium name="The Broad Institute Genome Sequencing Center for Infectious Disease"/>
            <person name="Wu L."/>
            <person name="Ma J."/>
        </authorList>
    </citation>
    <scope>NUCLEOTIDE SEQUENCE [LARGE SCALE GENOMIC DNA]</scope>
    <source>
        <strain evidence="3">JCM 16221</strain>
    </source>
</reference>
<dbReference type="RefSeq" id="WP_344125609.1">
    <property type="nucleotide sequence ID" value="NZ_BAAARA010000001.1"/>
</dbReference>
<dbReference type="Proteomes" id="UP001501218">
    <property type="component" value="Unassembled WGS sequence"/>
</dbReference>
<organism evidence="2 3">
    <name type="scientific">Saccharopolyspora halophila</name>
    <dbReference type="NCBI Taxonomy" id="405551"/>
    <lineage>
        <taxon>Bacteria</taxon>
        <taxon>Bacillati</taxon>
        <taxon>Actinomycetota</taxon>
        <taxon>Actinomycetes</taxon>
        <taxon>Pseudonocardiales</taxon>
        <taxon>Pseudonocardiaceae</taxon>
        <taxon>Saccharopolyspora</taxon>
    </lineage>
</organism>
<feature type="signal peptide" evidence="1">
    <location>
        <begin position="1"/>
        <end position="24"/>
    </location>
</feature>
<evidence type="ECO:0008006" key="4">
    <source>
        <dbReference type="Google" id="ProtNLM"/>
    </source>
</evidence>
<accession>A0ABP5SHC2</accession>
<keyword evidence="1" id="KW-0732">Signal</keyword>
<evidence type="ECO:0000256" key="1">
    <source>
        <dbReference type="SAM" id="SignalP"/>
    </source>
</evidence>
<protein>
    <recommendedName>
        <fullName evidence="4">Lipoprotein</fullName>
    </recommendedName>
</protein>
<sequence>MRARKRIVAAALAAPMLAGLSACGELQEAKQGLEGANHQIQDGQRNLAHAQACLEAINTANFVPNFADPQKAQRDAQAKVRELQQLAERTKDETLKQDLVEVQRSVQQVADGKIDIEASDDWVSGQLEKYQAVTTTCSEQAG</sequence>
<keyword evidence="3" id="KW-1185">Reference proteome</keyword>
<evidence type="ECO:0000313" key="2">
    <source>
        <dbReference type="EMBL" id="GAA2331301.1"/>
    </source>
</evidence>
<dbReference type="PROSITE" id="PS51257">
    <property type="entry name" value="PROKAR_LIPOPROTEIN"/>
    <property type="match status" value="1"/>
</dbReference>
<name>A0ABP5SHC2_9PSEU</name>
<proteinExistence type="predicted"/>
<comment type="caution">
    <text evidence="2">The sequence shown here is derived from an EMBL/GenBank/DDBJ whole genome shotgun (WGS) entry which is preliminary data.</text>
</comment>
<evidence type="ECO:0000313" key="3">
    <source>
        <dbReference type="Proteomes" id="UP001501218"/>
    </source>
</evidence>